<keyword evidence="1" id="KW-0853">WD repeat</keyword>
<dbReference type="InterPro" id="IPR001680">
    <property type="entry name" value="WD40_rpt"/>
</dbReference>
<dbReference type="PANTHER" id="PTHR19920:SF0">
    <property type="entry name" value="CYTOSOLIC IRON-SULFUR PROTEIN ASSEMBLY PROTEIN CIAO1-RELATED"/>
    <property type="match status" value="1"/>
</dbReference>
<dbReference type="AlphaFoldDB" id="A0A8S1Q8K2"/>
<feature type="repeat" description="WD" evidence="1">
    <location>
        <begin position="233"/>
        <end position="266"/>
    </location>
</feature>
<protein>
    <recommendedName>
        <fullName evidence="4">WD40-repeat-containing domain</fullName>
    </recommendedName>
</protein>
<dbReference type="GO" id="GO:0016226">
    <property type="term" value="P:iron-sulfur cluster assembly"/>
    <property type="evidence" value="ECO:0007669"/>
    <property type="project" value="TreeGrafter"/>
</dbReference>
<sequence length="495" mass="57849">MQIRCTQADHQNEQIIGFCIDSKCPNQRPYCHFCLQRHSQHLNNVTNFGLLSEWIKQRTLNIQNVQKNIQDSKIAFDCLKKLFLPYDNLNNQYLQELGISQIDQLIKGLCQMEECEDRLFKQLNQSIEQTKSIVDEILKKIKNQTNIKQTDNQEIPPSKISEQIQQIPKKKLITKPNLNPFTFDLMKQNSIKQNEQCLAIAINQDNSVVVAGCNKDIKVFQLQQEKLNQIQFLSEHTGEVKTLNFMKNTNNFVSGSSDSIIIIWQLIGNNQWQCQQKLIGHQQSIQCLLLNNTDDLIISGSFDKTIKFWMKQDKWLCQQTINNHTSQVYSLSINEQQNKVISCSFDQKILVIEQQQLDKKWNVVQTINSLGLRLCFISDNYFTFQSICKDFMHVYEMNRFDKEYLKNKEIPVKCGSMDDCCLFPQQYLKSKCLLVNKNGKNVNLMRNKGNGDFSTQQSIEFGTYMIYGQLSDDCEYLITWDDKSKEIQIRKCREL</sequence>
<dbReference type="Pfam" id="PF00400">
    <property type="entry name" value="WD40"/>
    <property type="match status" value="3"/>
</dbReference>
<organism evidence="2 3">
    <name type="scientific">Paramecium primaurelia</name>
    <dbReference type="NCBI Taxonomy" id="5886"/>
    <lineage>
        <taxon>Eukaryota</taxon>
        <taxon>Sar</taxon>
        <taxon>Alveolata</taxon>
        <taxon>Ciliophora</taxon>
        <taxon>Intramacronucleata</taxon>
        <taxon>Oligohymenophorea</taxon>
        <taxon>Peniculida</taxon>
        <taxon>Parameciidae</taxon>
        <taxon>Paramecium</taxon>
    </lineage>
</organism>
<comment type="caution">
    <text evidence="2">The sequence shown here is derived from an EMBL/GenBank/DDBJ whole genome shotgun (WGS) entry which is preliminary data.</text>
</comment>
<gene>
    <name evidence="2" type="ORF">PPRIM_AZ9-3.1.T1470130</name>
</gene>
<dbReference type="GO" id="GO:0097361">
    <property type="term" value="C:cytosolic [4Fe-4S] assembly targeting complex"/>
    <property type="evidence" value="ECO:0007669"/>
    <property type="project" value="TreeGrafter"/>
</dbReference>
<evidence type="ECO:0008006" key="4">
    <source>
        <dbReference type="Google" id="ProtNLM"/>
    </source>
</evidence>
<dbReference type="SMART" id="SM00320">
    <property type="entry name" value="WD40"/>
    <property type="match status" value="4"/>
</dbReference>
<dbReference type="PANTHER" id="PTHR19920">
    <property type="entry name" value="WD40 PROTEIN CIAO1"/>
    <property type="match status" value="1"/>
</dbReference>
<feature type="repeat" description="WD" evidence="1">
    <location>
        <begin position="278"/>
        <end position="309"/>
    </location>
</feature>
<reference evidence="2" key="1">
    <citation type="submission" date="2021-01" db="EMBL/GenBank/DDBJ databases">
        <authorList>
            <consortium name="Genoscope - CEA"/>
            <person name="William W."/>
        </authorList>
    </citation>
    <scope>NUCLEOTIDE SEQUENCE</scope>
</reference>
<dbReference type="PROSITE" id="PS50082">
    <property type="entry name" value="WD_REPEATS_2"/>
    <property type="match status" value="2"/>
</dbReference>
<proteinExistence type="predicted"/>
<evidence type="ECO:0000313" key="2">
    <source>
        <dbReference type="EMBL" id="CAD8111465.1"/>
    </source>
</evidence>
<dbReference type="EMBL" id="CAJJDM010000151">
    <property type="protein sequence ID" value="CAD8111465.1"/>
    <property type="molecule type" value="Genomic_DNA"/>
</dbReference>
<accession>A0A8S1Q8K2</accession>
<name>A0A8S1Q8K2_PARPR</name>
<keyword evidence="3" id="KW-1185">Reference proteome</keyword>
<evidence type="ECO:0000313" key="3">
    <source>
        <dbReference type="Proteomes" id="UP000688137"/>
    </source>
</evidence>
<dbReference type="Proteomes" id="UP000688137">
    <property type="component" value="Unassembled WGS sequence"/>
</dbReference>
<dbReference type="PROSITE" id="PS50294">
    <property type="entry name" value="WD_REPEATS_REGION"/>
    <property type="match status" value="2"/>
</dbReference>
<evidence type="ECO:0000256" key="1">
    <source>
        <dbReference type="PROSITE-ProRule" id="PRU00221"/>
    </source>
</evidence>